<evidence type="ECO:0008006" key="4">
    <source>
        <dbReference type="Google" id="ProtNLM"/>
    </source>
</evidence>
<accession>A0A5B9QM55</accession>
<dbReference type="EMBL" id="CP042914">
    <property type="protein sequence ID" value="QEG38912.1"/>
    <property type="molecule type" value="Genomic_DNA"/>
</dbReference>
<dbReference type="OrthoDB" id="10008966at2"/>
<gene>
    <name evidence="2" type="ORF">UC8_08700</name>
</gene>
<organism evidence="2 3">
    <name type="scientific">Roseimaritima ulvae</name>
    <dbReference type="NCBI Taxonomy" id="980254"/>
    <lineage>
        <taxon>Bacteria</taxon>
        <taxon>Pseudomonadati</taxon>
        <taxon>Planctomycetota</taxon>
        <taxon>Planctomycetia</taxon>
        <taxon>Pirellulales</taxon>
        <taxon>Pirellulaceae</taxon>
        <taxon>Roseimaritima</taxon>
    </lineage>
</organism>
<dbReference type="KEGG" id="rul:UC8_08700"/>
<keyword evidence="3" id="KW-1185">Reference proteome</keyword>
<name>A0A5B9QM55_9BACT</name>
<feature type="transmembrane region" description="Helical" evidence="1">
    <location>
        <begin position="23"/>
        <end position="50"/>
    </location>
</feature>
<keyword evidence="1" id="KW-0812">Transmembrane</keyword>
<sequence length="171" mass="18591">MSQTPYAVTNDQQQPPKDNTLKIVLIVLGIVILAVMLVCGGIMAAGYFAVARVADEFQDAFSGGFAREYLEAPEAKEALGNILDTSFVMDMDEDEEDASGNLEIRVTGSKASGTLIIGSDEEGNELVQLVMDDGRIIDLPQPEYEDFEELDFDTEAMEIEEVEMDVTPGGN</sequence>
<reference evidence="2 3" key="1">
    <citation type="submission" date="2019-08" db="EMBL/GenBank/DDBJ databases">
        <title>Deep-cultivation of Planctomycetes and their phenomic and genomic characterization uncovers novel biology.</title>
        <authorList>
            <person name="Wiegand S."/>
            <person name="Jogler M."/>
            <person name="Boedeker C."/>
            <person name="Pinto D."/>
            <person name="Vollmers J."/>
            <person name="Rivas-Marin E."/>
            <person name="Kohn T."/>
            <person name="Peeters S.H."/>
            <person name="Heuer A."/>
            <person name="Rast P."/>
            <person name="Oberbeckmann S."/>
            <person name="Bunk B."/>
            <person name="Jeske O."/>
            <person name="Meyerdierks A."/>
            <person name="Storesund J.E."/>
            <person name="Kallscheuer N."/>
            <person name="Luecker S."/>
            <person name="Lage O.M."/>
            <person name="Pohl T."/>
            <person name="Merkel B.J."/>
            <person name="Hornburger P."/>
            <person name="Mueller R.-W."/>
            <person name="Bruemmer F."/>
            <person name="Labrenz M."/>
            <person name="Spormann A.M."/>
            <person name="Op den Camp H."/>
            <person name="Overmann J."/>
            <person name="Amann R."/>
            <person name="Jetten M.S.M."/>
            <person name="Mascher T."/>
            <person name="Medema M.H."/>
            <person name="Devos D.P."/>
            <person name="Kaster A.-K."/>
            <person name="Ovreas L."/>
            <person name="Rohde M."/>
            <person name="Galperin M.Y."/>
            <person name="Jogler C."/>
        </authorList>
    </citation>
    <scope>NUCLEOTIDE SEQUENCE [LARGE SCALE GENOMIC DNA]</scope>
    <source>
        <strain evidence="2 3">UC8</strain>
    </source>
</reference>
<keyword evidence="1" id="KW-1133">Transmembrane helix</keyword>
<dbReference type="Proteomes" id="UP000325286">
    <property type="component" value="Chromosome"/>
</dbReference>
<proteinExistence type="predicted"/>
<evidence type="ECO:0000313" key="2">
    <source>
        <dbReference type="EMBL" id="QEG38912.1"/>
    </source>
</evidence>
<protein>
    <recommendedName>
        <fullName evidence="4">Cytochrome oxidase complex assembly protein 1</fullName>
    </recommendedName>
</protein>
<evidence type="ECO:0000313" key="3">
    <source>
        <dbReference type="Proteomes" id="UP000325286"/>
    </source>
</evidence>
<evidence type="ECO:0000256" key="1">
    <source>
        <dbReference type="SAM" id="Phobius"/>
    </source>
</evidence>
<keyword evidence="1" id="KW-0472">Membrane</keyword>
<dbReference type="RefSeq" id="WP_068140513.1">
    <property type="nucleotide sequence ID" value="NZ_CP042914.1"/>
</dbReference>
<dbReference type="AlphaFoldDB" id="A0A5B9QM55"/>